<dbReference type="InterPro" id="IPR016772">
    <property type="entry name" value="UCP020408"/>
</dbReference>
<dbReference type="STRING" id="520764.AN618_18680"/>
<comment type="caution">
    <text evidence="2">The sequence shown here is derived from an EMBL/GenBank/DDBJ whole genome shotgun (WGS) entry which is preliminary data.</text>
</comment>
<name>A0A140L4M5_9FIRM</name>
<evidence type="ECO:0000256" key="1">
    <source>
        <dbReference type="ARBA" id="ARBA00007189"/>
    </source>
</evidence>
<evidence type="ECO:0000313" key="3">
    <source>
        <dbReference type="Proteomes" id="UP000070427"/>
    </source>
</evidence>
<organism evidence="2 3">
    <name type="scientific">Fervidicola ferrireducens</name>
    <dbReference type="NCBI Taxonomy" id="520764"/>
    <lineage>
        <taxon>Bacteria</taxon>
        <taxon>Bacillati</taxon>
        <taxon>Bacillota</taxon>
        <taxon>Clostridia</taxon>
        <taxon>Thermosediminibacterales</taxon>
        <taxon>Thermosediminibacteraceae</taxon>
        <taxon>Fervidicola</taxon>
    </lineage>
</organism>
<dbReference type="InParanoid" id="A0A140L4M5"/>
<dbReference type="Pfam" id="PF10087">
    <property type="entry name" value="DUF2325"/>
    <property type="match status" value="1"/>
</dbReference>
<evidence type="ECO:0008006" key="4">
    <source>
        <dbReference type="Google" id="ProtNLM"/>
    </source>
</evidence>
<sequence>MRCLIVGTDHLGAAPKILREHFGVDEFIHWDGRKQFLRCSLQNIDLIVIYAGFINHSAMWQIKKMAKKLGKKVIYVNRGLSELQKYQGKVV</sequence>
<dbReference type="EMBL" id="LOED01000026">
    <property type="protein sequence ID" value="KXG75500.1"/>
    <property type="molecule type" value="Genomic_DNA"/>
</dbReference>
<accession>A0A140L4M5</accession>
<gene>
    <name evidence="2" type="ORF">AN618_18680</name>
</gene>
<dbReference type="RefSeq" id="WP_066354246.1">
    <property type="nucleotide sequence ID" value="NZ_LOED01000026.1"/>
</dbReference>
<evidence type="ECO:0000313" key="2">
    <source>
        <dbReference type="EMBL" id="KXG75500.1"/>
    </source>
</evidence>
<comment type="similarity">
    <text evidence="1">Belongs to the UPF0751 family.</text>
</comment>
<dbReference type="OrthoDB" id="5324142at2"/>
<reference evidence="2 3" key="1">
    <citation type="submission" date="2015-12" db="EMBL/GenBank/DDBJ databases">
        <title>Draft genome sequnece of Fervidicola ferrireducens strain Y170.</title>
        <authorList>
            <person name="Patel B.K."/>
        </authorList>
    </citation>
    <scope>NUCLEOTIDE SEQUENCE [LARGE SCALE GENOMIC DNA]</scope>
    <source>
        <strain evidence="2 3">Y170</strain>
    </source>
</reference>
<protein>
    <recommendedName>
        <fullName evidence="4">DUF2325 domain-containing protein</fullName>
    </recommendedName>
</protein>
<keyword evidence="3" id="KW-1185">Reference proteome</keyword>
<proteinExistence type="inferred from homology"/>
<dbReference type="AlphaFoldDB" id="A0A140L4M5"/>
<dbReference type="Proteomes" id="UP000070427">
    <property type="component" value="Unassembled WGS sequence"/>
</dbReference>